<dbReference type="VEuPathDB" id="FungiDB:An16g05610"/>
<protein>
    <submittedName>
        <fullName evidence="2">Uncharacterized protein</fullName>
    </submittedName>
</protein>
<dbReference type="AlphaFoldDB" id="A0AAJ8BXL1"/>
<dbReference type="GeneID" id="84593437"/>
<dbReference type="RefSeq" id="XP_059604813.1">
    <property type="nucleotide sequence ID" value="XM_059745160.1"/>
</dbReference>
<sequence length="51" mass="5499">MDPSLLFPTIFYPGRRQRQQQQQPLPTIGSSIGGGGLDHGHREACDSSSSS</sequence>
<reference evidence="2" key="2">
    <citation type="submission" date="2025-08" db="UniProtKB">
        <authorList>
            <consortium name="RefSeq"/>
        </authorList>
    </citation>
    <scope>IDENTIFICATION</scope>
</reference>
<feature type="region of interest" description="Disordered" evidence="1">
    <location>
        <begin position="1"/>
        <end position="51"/>
    </location>
</feature>
<proteinExistence type="predicted"/>
<reference evidence="2" key="1">
    <citation type="submission" date="2025-02" db="EMBL/GenBank/DDBJ databases">
        <authorList>
            <consortium name="NCBI Genome Project"/>
        </authorList>
    </citation>
    <scope>NUCLEOTIDE SEQUENCE</scope>
</reference>
<evidence type="ECO:0000256" key="1">
    <source>
        <dbReference type="SAM" id="MobiDB-lite"/>
    </source>
</evidence>
<dbReference type="KEGG" id="ang:An16g05610"/>
<name>A0AAJ8BXL1_ASPNG</name>
<gene>
    <name evidence="2" type="ORF">An16g05610</name>
</gene>
<organism evidence="2">
    <name type="scientific">Aspergillus niger</name>
    <dbReference type="NCBI Taxonomy" id="5061"/>
    <lineage>
        <taxon>Eukaryota</taxon>
        <taxon>Fungi</taxon>
        <taxon>Dikarya</taxon>
        <taxon>Ascomycota</taxon>
        <taxon>Pezizomycotina</taxon>
        <taxon>Eurotiomycetes</taxon>
        <taxon>Eurotiomycetidae</taxon>
        <taxon>Eurotiales</taxon>
        <taxon>Aspergillaceae</taxon>
        <taxon>Aspergillus</taxon>
        <taxon>Aspergillus subgen. Circumdati</taxon>
    </lineage>
</organism>
<evidence type="ECO:0000313" key="2">
    <source>
        <dbReference type="RefSeq" id="XP_059604813.1"/>
    </source>
</evidence>
<accession>A0AAJ8BXL1</accession>